<accession>A0ABQ8XGU3</accession>
<dbReference type="InterPro" id="IPR036873">
    <property type="entry name" value="Rhodanese-like_dom_sf"/>
</dbReference>
<evidence type="ECO:0000256" key="2">
    <source>
        <dbReference type="ARBA" id="ARBA00013064"/>
    </source>
</evidence>
<keyword evidence="10" id="KW-1185">Reference proteome</keyword>
<gene>
    <name evidence="9" type="ORF">M0813_05460</name>
</gene>
<reference evidence="9" key="1">
    <citation type="submission" date="2022-08" db="EMBL/GenBank/DDBJ databases">
        <title>Novel sulfate-reducing endosymbionts in the free-living metamonad Anaeramoeba.</title>
        <authorList>
            <person name="Jerlstrom-Hultqvist J."/>
            <person name="Cepicka I."/>
            <person name="Gallot-Lavallee L."/>
            <person name="Salas-Leiva D."/>
            <person name="Curtis B.A."/>
            <person name="Zahonova K."/>
            <person name="Pipaliya S."/>
            <person name="Dacks J."/>
            <person name="Roger A.J."/>
        </authorList>
    </citation>
    <scope>NUCLEOTIDE SEQUENCE</scope>
    <source>
        <strain evidence="9">Schooner1</strain>
    </source>
</reference>
<comment type="similarity">
    <text evidence="1">Belongs to the MPI phosphatase family.</text>
</comment>
<sequence>MDCSKQTNVNTTPKKSSLQKKQSYTPTPLRNSEFNSETGFVRPKSVGKTKELGGFLDEKKTAPSYYNKRQEIVLNENNNQKEEESDLFHLDLNKLPQLVGTSGVLTQNIDNLENVFQPCPLSNNSPNNNEQYNSTKSTSTKEKTLITLGSISELSIDGQVNLKKYKNNSSQLANTFLDFQFSKIPPRKKRKKPLINKNKNKLKRSLSDVNFSTFDPSIDEKQKPILDLVKSKHTDLNIISLNTLCELLSGEYKEKYNHEFNKIFLIDCRFDWEFEAGHIKSAKNWNVPNTLFENLFGSSIQENVCVVFYCEFSQSRGPKLMRLLRDADRQINKYPKLHYPQSYLLAGGYRNFFENIEKTRKYCGKGYRQMKEEPKPKQTQKEFKKRNAIINRYKGTKIKKLKDLQNWFSTYDYKKEEMKKKEKARRRFSHSQPLQQYIHKKKKKGKKSKRKAKGCRGRKGKRRRNKKMEMETVRGWGMCTEDGGSKSCFGKIHLSQDSLKKETNKNFNIQILGSKENQIRSLTQPKLRVSLQDKFESENNPNCNFADNSQKKLTYSLSSSQSLNSLNLK</sequence>
<keyword evidence="5" id="KW-0904">Protein phosphatase</keyword>
<dbReference type="EMBL" id="JAOAOG010000298">
    <property type="protein sequence ID" value="KAJ6231729.1"/>
    <property type="molecule type" value="Genomic_DNA"/>
</dbReference>
<evidence type="ECO:0000256" key="6">
    <source>
        <dbReference type="ARBA" id="ARBA00023306"/>
    </source>
</evidence>
<dbReference type="Proteomes" id="UP001150062">
    <property type="component" value="Unassembled WGS sequence"/>
</dbReference>
<organism evidence="9 10">
    <name type="scientific">Anaeramoeba flamelloides</name>
    <dbReference type="NCBI Taxonomy" id="1746091"/>
    <lineage>
        <taxon>Eukaryota</taxon>
        <taxon>Metamonada</taxon>
        <taxon>Anaeramoebidae</taxon>
        <taxon>Anaeramoeba</taxon>
    </lineage>
</organism>
<dbReference type="InterPro" id="IPR000751">
    <property type="entry name" value="MPI_Phosphatase"/>
</dbReference>
<keyword evidence="6" id="KW-0131">Cell cycle</keyword>
<feature type="region of interest" description="Disordered" evidence="7">
    <location>
        <begin position="419"/>
        <end position="469"/>
    </location>
</feature>
<feature type="compositionally biased region" description="Basic residues" evidence="7">
    <location>
        <begin position="438"/>
        <end position="466"/>
    </location>
</feature>
<dbReference type="PROSITE" id="PS50206">
    <property type="entry name" value="RHODANESE_3"/>
    <property type="match status" value="1"/>
</dbReference>
<keyword evidence="4" id="KW-0378">Hydrolase</keyword>
<evidence type="ECO:0000256" key="7">
    <source>
        <dbReference type="SAM" id="MobiDB-lite"/>
    </source>
</evidence>
<feature type="compositionally biased region" description="Polar residues" evidence="7">
    <location>
        <begin position="1"/>
        <end position="38"/>
    </location>
</feature>
<dbReference type="PANTHER" id="PTHR10828">
    <property type="entry name" value="M-PHASE INDUCER PHOSPHATASE DUAL SPECIFICITY PHOSPHATASE CDC25"/>
    <property type="match status" value="1"/>
</dbReference>
<evidence type="ECO:0000256" key="3">
    <source>
        <dbReference type="ARBA" id="ARBA00022618"/>
    </source>
</evidence>
<evidence type="ECO:0000256" key="5">
    <source>
        <dbReference type="ARBA" id="ARBA00022912"/>
    </source>
</evidence>
<name>A0ABQ8XGU3_9EUKA</name>
<evidence type="ECO:0000259" key="8">
    <source>
        <dbReference type="PROSITE" id="PS50206"/>
    </source>
</evidence>
<keyword evidence="3" id="KW-0132">Cell division</keyword>
<evidence type="ECO:0000313" key="9">
    <source>
        <dbReference type="EMBL" id="KAJ6231729.1"/>
    </source>
</evidence>
<evidence type="ECO:0000256" key="4">
    <source>
        <dbReference type="ARBA" id="ARBA00022801"/>
    </source>
</evidence>
<dbReference type="PRINTS" id="PR00716">
    <property type="entry name" value="MPIPHPHTASE"/>
</dbReference>
<dbReference type="PANTHER" id="PTHR10828:SF17">
    <property type="entry name" value="PROTEIN-TYROSINE-PHOSPHATASE"/>
    <property type="match status" value="1"/>
</dbReference>
<feature type="domain" description="Rhodanese" evidence="8">
    <location>
        <begin position="259"/>
        <end position="357"/>
    </location>
</feature>
<dbReference type="Gene3D" id="3.40.250.10">
    <property type="entry name" value="Rhodanese-like domain"/>
    <property type="match status" value="1"/>
</dbReference>
<comment type="caution">
    <text evidence="9">The sequence shown here is derived from an EMBL/GenBank/DDBJ whole genome shotgun (WGS) entry which is preliminary data.</text>
</comment>
<feature type="region of interest" description="Disordered" evidence="7">
    <location>
        <begin position="1"/>
        <end position="42"/>
    </location>
</feature>
<evidence type="ECO:0000256" key="1">
    <source>
        <dbReference type="ARBA" id="ARBA00011065"/>
    </source>
</evidence>
<dbReference type="Pfam" id="PF00581">
    <property type="entry name" value="Rhodanese"/>
    <property type="match status" value="1"/>
</dbReference>
<dbReference type="EC" id="3.1.3.48" evidence="2"/>
<protein>
    <recommendedName>
        <fullName evidence="2">protein-tyrosine-phosphatase</fullName>
        <ecNumber evidence="2">3.1.3.48</ecNumber>
    </recommendedName>
</protein>
<proteinExistence type="inferred from homology"/>
<dbReference type="SMART" id="SM00450">
    <property type="entry name" value="RHOD"/>
    <property type="match status" value="1"/>
</dbReference>
<dbReference type="SUPFAM" id="SSF52821">
    <property type="entry name" value="Rhodanese/Cell cycle control phosphatase"/>
    <property type="match status" value="1"/>
</dbReference>
<evidence type="ECO:0000313" key="10">
    <source>
        <dbReference type="Proteomes" id="UP001150062"/>
    </source>
</evidence>
<dbReference type="InterPro" id="IPR001763">
    <property type="entry name" value="Rhodanese-like_dom"/>
</dbReference>